<keyword evidence="3" id="KW-1185">Reference proteome</keyword>
<keyword evidence="1" id="KW-1133">Transmembrane helix</keyword>
<gene>
    <name evidence="2" type="ORF">ARALYDRAFT_916066</name>
</gene>
<sequence length="71" mass="7887">MESSRSTTERAQRGPNVKQRRLLLKWNMLSCCHVAFVGLSAFVPIFLTPQLGKAPHASNHIKLSVTITPSK</sequence>
<feature type="transmembrane region" description="Helical" evidence="1">
    <location>
        <begin position="26"/>
        <end position="47"/>
    </location>
</feature>
<dbReference type="EMBL" id="GL348719">
    <property type="protein sequence ID" value="EFH44857.1"/>
    <property type="molecule type" value="Genomic_DNA"/>
</dbReference>
<dbReference type="Gramene" id="scaffold_703808.1">
    <property type="protein sequence ID" value="scaffold_703808.1"/>
    <property type="gene ID" value="scaffold_703808.1"/>
</dbReference>
<dbReference type="HOGENOM" id="CLU_2743483_0_0_1"/>
<evidence type="ECO:0000313" key="2">
    <source>
        <dbReference type="EMBL" id="EFH44857.1"/>
    </source>
</evidence>
<dbReference type="AlphaFoldDB" id="D7MIV8"/>
<protein>
    <submittedName>
        <fullName evidence="2">Predicted protein</fullName>
    </submittedName>
</protein>
<accession>D7MIV8</accession>
<evidence type="ECO:0000313" key="3">
    <source>
        <dbReference type="Proteomes" id="UP000008694"/>
    </source>
</evidence>
<keyword evidence="1" id="KW-0472">Membrane</keyword>
<proteinExistence type="predicted"/>
<keyword evidence="1" id="KW-0812">Transmembrane</keyword>
<evidence type="ECO:0000256" key="1">
    <source>
        <dbReference type="SAM" id="Phobius"/>
    </source>
</evidence>
<organism evidence="3">
    <name type="scientific">Arabidopsis lyrata subsp. lyrata</name>
    <name type="common">Lyre-leaved rock-cress</name>
    <dbReference type="NCBI Taxonomy" id="81972"/>
    <lineage>
        <taxon>Eukaryota</taxon>
        <taxon>Viridiplantae</taxon>
        <taxon>Streptophyta</taxon>
        <taxon>Embryophyta</taxon>
        <taxon>Tracheophyta</taxon>
        <taxon>Spermatophyta</taxon>
        <taxon>Magnoliopsida</taxon>
        <taxon>eudicotyledons</taxon>
        <taxon>Gunneridae</taxon>
        <taxon>Pentapetalae</taxon>
        <taxon>rosids</taxon>
        <taxon>malvids</taxon>
        <taxon>Brassicales</taxon>
        <taxon>Brassicaceae</taxon>
        <taxon>Camelineae</taxon>
        <taxon>Arabidopsis</taxon>
    </lineage>
</organism>
<name>D7MIV8_ARALL</name>
<dbReference type="Proteomes" id="UP000008694">
    <property type="component" value="Unassembled WGS sequence"/>
</dbReference>
<reference evidence="3" key="1">
    <citation type="journal article" date="2011" name="Nat. Genet.">
        <title>The Arabidopsis lyrata genome sequence and the basis of rapid genome size change.</title>
        <authorList>
            <person name="Hu T.T."/>
            <person name="Pattyn P."/>
            <person name="Bakker E.G."/>
            <person name="Cao J."/>
            <person name="Cheng J.-F."/>
            <person name="Clark R.M."/>
            <person name="Fahlgren N."/>
            <person name="Fawcett J.A."/>
            <person name="Grimwood J."/>
            <person name="Gundlach H."/>
            <person name="Haberer G."/>
            <person name="Hollister J.D."/>
            <person name="Ossowski S."/>
            <person name="Ottilar R.P."/>
            <person name="Salamov A.A."/>
            <person name="Schneeberger K."/>
            <person name="Spannagl M."/>
            <person name="Wang X."/>
            <person name="Yang L."/>
            <person name="Nasrallah M.E."/>
            <person name="Bergelson J."/>
            <person name="Carrington J.C."/>
            <person name="Gaut B.S."/>
            <person name="Schmutz J."/>
            <person name="Mayer K.F.X."/>
            <person name="Van de Peer Y."/>
            <person name="Grigoriev I.V."/>
            <person name="Nordborg M."/>
            <person name="Weigel D."/>
            <person name="Guo Y.-L."/>
        </authorList>
    </citation>
    <scope>NUCLEOTIDE SEQUENCE [LARGE SCALE GENOMIC DNA]</scope>
    <source>
        <strain evidence="3">cv. MN47</strain>
    </source>
</reference>